<keyword evidence="3" id="KW-1185">Reference proteome</keyword>
<dbReference type="CDD" id="cd04301">
    <property type="entry name" value="NAT_SF"/>
    <property type="match status" value="1"/>
</dbReference>
<dbReference type="Pfam" id="PF13302">
    <property type="entry name" value="Acetyltransf_3"/>
    <property type="match status" value="1"/>
</dbReference>
<sequence>MKKYFLETTRLGFSHWENNDIDLAISLWGEPEVTRFISSNGLYSNEQIKSRLNTEIQTNELFLVQYWPIFELKTNDFIGCCGLHPYEIEKKIYEIGFHLKSNYWGSGYASEAANAVIQFAFETLDANNLFAGHNPLNRASKNLLIKLGFNYSHDEFYEPTGLNHPSYFYK</sequence>
<comment type="caution">
    <text evidence="2">The sequence shown here is derived from an EMBL/GenBank/DDBJ whole genome shotgun (WGS) entry which is preliminary data.</text>
</comment>
<evidence type="ECO:0000313" key="3">
    <source>
        <dbReference type="Proteomes" id="UP000659344"/>
    </source>
</evidence>
<feature type="domain" description="N-acetyltransferase" evidence="1">
    <location>
        <begin position="11"/>
        <end position="170"/>
    </location>
</feature>
<dbReference type="RefSeq" id="WP_188536830.1">
    <property type="nucleotide sequence ID" value="NZ_BMFT01000001.1"/>
</dbReference>
<dbReference type="PANTHER" id="PTHR43792:SF1">
    <property type="entry name" value="N-ACETYLTRANSFERASE DOMAIN-CONTAINING PROTEIN"/>
    <property type="match status" value="1"/>
</dbReference>
<name>A0ABQ1Y8X6_9BACL</name>
<dbReference type="Proteomes" id="UP000659344">
    <property type="component" value="Unassembled WGS sequence"/>
</dbReference>
<dbReference type="EMBL" id="BMFT01000001">
    <property type="protein sequence ID" value="GGH17189.1"/>
    <property type="molecule type" value="Genomic_DNA"/>
</dbReference>
<evidence type="ECO:0000313" key="2">
    <source>
        <dbReference type="EMBL" id="GGH17189.1"/>
    </source>
</evidence>
<reference evidence="3" key="1">
    <citation type="journal article" date="2019" name="Int. J. Syst. Evol. Microbiol.">
        <title>The Global Catalogue of Microorganisms (GCM) 10K type strain sequencing project: providing services to taxonomists for standard genome sequencing and annotation.</title>
        <authorList>
            <consortium name="The Broad Institute Genomics Platform"/>
            <consortium name="The Broad Institute Genome Sequencing Center for Infectious Disease"/>
            <person name="Wu L."/>
            <person name="Ma J."/>
        </authorList>
    </citation>
    <scope>NUCLEOTIDE SEQUENCE [LARGE SCALE GENOMIC DNA]</scope>
    <source>
        <strain evidence="3">CGMCC 1.12769</strain>
    </source>
</reference>
<protein>
    <submittedName>
        <fullName evidence="2">N-acetyltransferase</fullName>
    </submittedName>
</protein>
<gene>
    <name evidence="2" type="ORF">GCM10008013_12370</name>
</gene>
<dbReference type="PANTHER" id="PTHR43792">
    <property type="entry name" value="GNAT FAMILY, PUTATIVE (AFU_ORTHOLOGUE AFUA_3G00765)-RELATED-RELATED"/>
    <property type="match status" value="1"/>
</dbReference>
<evidence type="ECO:0000259" key="1">
    <source>
        <dbReference type="PROSITE" id="PS51186"/>
    </source>
</evidence>
<dbReference type="Gene3D" id="3.40.630.30">
    <property type="match status" value="1"/>
</dbReference>
<dbReference type="InterPro" id="IPR051531">
    <property type="entry name" value="N-acetyltransferase"/>
</dbReference>
<proteinExistence type="predicted"/>
<organism evidence="2 3">
    <name type="scientific">Paenibacillus segetis</name>
    <dbReference type="NCBI Taxonomy" id="1325360"/>
    <lineage>
        <taxon>Bacteria</taxon>
        <taxon>Bacillati</taxon>
        <taxon>Bacillota</taxon>
        <taxon>Bacilli</taxon>
        <taxon>Bacillales</taxon>
        <taxon>Paenibacillaceae</taxon>
        <taxon>Paenibacillus</taxon>
    </lineage>
</organism>
<dbReference type="InterPro" id="IPR016181">
    <property type="entry name" value="Acyl_CoA_acyltransferase"/>
</dbReference>
<dbReference type="PROSITE" id="PS51186">
    <property type="entry name" value="GNAT"/>
    <property type="match status" value="1"/>
</dbReference>
<dbReference type="SUPFAM" id="SSF55729">
    <property type="entry name" value="Acyl-CoA N-acyltransferases (Nat)"/>
    <property type="match status" value="1"/>
</dbReference>
<dbReference type="InterPro" id="IPR000182">
    <property type="entry name" value="GNAT_dom"/>
</dbReference>
<accession>A0ABQ1Y8X6</accession>